<dbReference type="AlphaFoldDB" id="A0A5N5G718"/>
<keyword evidence="3" id="KW-1185">Reference proteome</keyword>
<evidence type="ECO:0000313" key="2">
    <source>
        <dbReference type="EMBL" id="KAB2610977.1"/>
    </source>
</evidence>
<name>A0A5N5G718_9ROSA</name>
<sequence length="125" mass="13442">MFAYQSNTSCPAALNALVLAVLDSLEASMCAELREIRDSAIANIRTAMDSTVAEIRRDLALGDGEDSTPAPMFSDYEESHDLSHSSFQGDNNLPKIPSTIEVNYVPPLLSLSPLLRATATSSLKP</sequence>
<accession>A0A5N5G718</accession>
<reference evidence="3" key="2">
    <citation type="submission" date="2019-10" db="EMBL/GenBank/DDBJ databases">
        <title>A de novo genome assembly of a pear dwarfing rootstock.</title>
        <authorList>
            <person name="Wang F."/>
            <person name="Wang J."/>
            <person name="Li S."/>
            <person name="Zhang Y."/>
            <person name="Fang M."/>
            <person name="Ma L."/>
            <person name="Zhao Y."/>
            <person name="Jiang S."/>
        </authorList>
    </citation>
    <scope>NUCLEOTIDE SEQUENCE [LARGE SCALE GENOMIC DNA]</scope>
</reference>
<reference evidence="2 3" key="1">
    <citation type="submission" date="2019-09" db="EMBL/GenBank/DDBJ databases">
        <authorList>
            <person name="Ou C."/>
        </authorList>
    </citation>
    <scope>NUCLEOTIDE SEQUENCE [LARGE SCALE GENOMIC DNA]</scope>
    <source>
        <strain evidence="2">S2</strain>
        <tissue evidence="2">Leaf</tissue>
    </source>
</reference>
<comment type="caution">
    <text evidence="2">The sequence shown here is derived from an EMBL/GenBank/DDBJ whole genome shotgun (WGS) entry which is preliminary data.</text>
</comment>
<dbReference type="EMBL" id="SMOL01000487">
    <property type="protein sequence ID" value="KAB2610977.1"/>
    <property type="molecule type" value="Genomic_DNA"/>
</dbReference>
<evidence type="ECO:0000256" key="1">
    <source>
        <dbReference type="SAM" id="MobiDB-lite"/>
    </source>
</evidence>
<evidence type="ECO:0000313" key="3">
    <source>
        <dbReference type="Proteomes" id="UP000327157"/>
    </source>
</evidence>
<proteinExistence type="predicted"/>
<protein>
    <submittedName>
        <fullName evidence="2">Uncharacterized protein</fullName>
    </submittedName>
</protein>
<reference evidence="2 3" key="3">
    <citation type="submission" date="2019-11" db="EMBL/GenBank/DDBJ databases">
        <title>A de novo genome assembly of a pear dwarfing rootstock.</title>
        <authorList>
            <person name="Wang F."/>
            <person name="Wang J."/>
            <person name="Li S."/>
            <person name="Zhang Y."/>
            <person name="Fang M."/>
            <person name="Ma L."/>
            <person name="Zhao Y."/>
            <person name="Jiang S."/>
        </authorList>
    </citation>
    <scope>NUCLEOTIDE SEQUENCE [LARGE SCALE GENOMIC DNA]</scope>
    <source>
        <strain evidence="2">S2</strain>
        <tissue evidence="2">Leaf</tissue>
    </source>
</reference>
<dbReference type="Proteomes" id="UP000327157">
    <property type="component" value="Chromosome 17"/>
</dbReference>
<gene>
    <name evidence="2" type="ORF">D8674_019009</name>
</gene>
<organism evidence="2 3">
    <name type="scientific">Pyrus ussuriensis x Pyrus communis</name>
    <dbReference type="NCBI Taxonomy" id="2448454"/>
    <lineage>
        <taxon>Eukaryota</taxon>
        <taxon>Viridiplantae</taxon>
        <taxon>Streptophyta</taxon>
        <taxon>Embryophyta</taxon>
        <taxon>Tracheophyta</taxon>
        <taxon>Spermatophyta</taxon>
        <taxon>Magnoliopsida</taxon>
        <taxon>eudicotyledons</taxon>
        <taxon>Gunneridae</taxon>
        <taxon>Pentapetalae</taxon>
        <taxon>rosids</taxon>
        <taxon>fabids</taxon>
        <taxon>Rosales</taxon>
        <taxon>Rosaceae</taxon>
        <taxon>Amygdaloideae</taxon>
        <taxon>Maleae</taxon>
        <taxon>Pyrus</taxon>
    </lineage>
</organism>
<feature type="region of interest" description="Disordered" evidence="1">
    <location>
        <begin position="62"/>
        <end position="90"/>
    </location>
</feature>